<feature type="compositionally biased region" description="Low complexity" evidence="1">
    <location>
        <begin position="1"/>
        <end position="12"/>
    </location>
</feature>
<feature type="domain" description="Transposase MuDR plant" evidence="2">
    <location>
        <begin position="294"/>
        <end position="356"/>
    </location>
</feature>
<dbReference type="EMBL" id="JAUUTY010000003">
    <property type="protein sequence ID" value="KAK1670542.1"/>
    <property type="molecule type" value="Genomic_DNA"/>
</dbReference>
<sequence>MVGSNSGSGNSGKPAAVASSGGDCSVKRATMASGDGGGDSAKLATASSRSVRVSLGKPVTAVSSGGSSGNAVRHGIEIPEGMDPATCFLLTVKMDTYQVALDGSMRRCSEFDYPLIVESSMNFNEVQQAMCNKYPWGINDSVLIRYFDRDTNFYVDVKRDDDLALMSTVVDPNTGNTSPQSPSHVAVSDSQPPFSAGVSQQNGRKATSSDANNIPYADCDSVLSDHGVHSEDEDEKMYPELAQSDHDYIPAIYASSDDEEDQEDIEMGGFIDEEIEEDSDRPIVEYDKNNPSIKEGTVFPSVIDCQNALATFAIVKEFDYIIEKSDPTRLRAHCSFEGCRWRIHASFMKNSKLFQIKVNPCEHRCPTALESEKLLAAKSRWVCDVVLEWVRENPAIGVSKLIEKIHEKYRIKVPYMRVSNGRAKIIDKLLGKWADSFHLLYTFKAEVERCSPGSVVDIDRHTVQYKVKGVTKEKECFRRFFLSFKACSQGFKDGCRSYLAVDATALNGRFRGQLVVACAIDAHNWLGIRGRVHRELDMVAREVTSSCRASRRSSYSYCACKGLETAVDSVFPGVEHRECMRHLATNFSKKFRGKIFDDNLWPAALTCNPRKHAYHLKQMYSKPKVQEYLETHHTKIWARSKFNQVCKVDYVNNNLAESFNSKLKKVKALQMVDMFDCLRQRSIVKFELRRRIAEKLEGHRILPAVVKALNEKTERLKSDLFETQ</sequence>
<gene>
    <name evidence="3" type="ORF">QYE76_058701</name>
</gene>
<dbReference type="PANTHER" id="PTHR31973">
    <property type="entry name" value="POLYPROTEIN, PUTATIVE-RELATED"/>
    <property type="match status" value="1"/>
</dbReference>
<dbReference type="InterPro" id="IPR004332">
    <property type="entry name" value="Transposase_MuDR"/>
</dbReference>
<feature type="region of interest" description="Disordered" evidence="1">
    <location>
        <begin position="170"/>
        <end position="215"/>
    </location>
</feature>
<evidence type="ECO:0000313" key="4">
    <source>
        <dbReference type="Proteomes" id="UP001231189"/>
    </source>
</evidence>
<protein>
    <recommendedName>
        <fullName evidence="2">Transposase MuDR plant domain-containing protein</fullName>
    </recommendedName>
</protein>
<dbReference type="PANTHER" id="PTHR31973:SF195">
    <property type="entry name" value="MUDR FAMILY TRANSPOSASE"/>
    <property type="match status" value="1"/>
</dbReference>
<evidence type="ECO:0000259" key="2">
    <source>
        <dbReference type="Pfam" id="PF03108"/>
    </source>
</evidence>
<dbReference type="Pfam" id="PF03108">
    <property type="entry name" value="DBD_Tnp_Mut"/>
    <property type="match status" value="1"/>
</dbReference>
<comment type="caution">
    <text evidence="3">The sequence shown here is derived from an EMBL/GenBank/DDBJ whole genome shotgun (WGS) entry which is preliminary data.</text>
</comment>
<evidence type="ECO:0000256" key="1">
    <source>
        <dbReference type="SAM" id="MobiDB-lite"/>
    </source>
</evidence>
<dbReference type="Proteomes" id="UP001231189">
    <property type="component" value="Unassembled WGS sequence"/>
</dbReference>
<keyword evidence="4" id="KW-1185">Reference proteome</keyword>
<name>A0AAD8T5M1_LOLMU</name>
<feature type="region of interest" description="Disordered" evidence="1">
    <location>
        <begin position="1"/>
        <end position="23"/>
    </location>
</feature>
<evidence type="ECO:0000313" key="3">
    <source>
        <dbReference type="EMBL" id="KAK1670542.1"/>
    </source>
</evidence>
<feature type="compositionally biased region" description="Polar residues" evidence="1">
    <location>
        <begin position="170"/>
        <end position="212"/>
    </location>
</feature>
<accession>A0AAD8T5M1</accession>
<dbReference type="AlphaFoldDB" id="A0AAD8T5M1"/>
<reference evidence="3" key="1">
    <citation type="submission" date="2023-07" db="EMBL/GenBank/DDBJ databases">
        <title>A chromosome-level genome assembly of Lolium multiflorum.</title>
        <authorList>
            <person name="Chen Y."/>
            <person name="Copetti D."/>
            <person name="Kolliker R."/>
            <person name="Studer B."/>
        </authorList>
    </citation>
    <scope>NUCLEOTIDE SEQUENCE</scope>
    <source>
        <strain evidence="3">02402/16</strain>
        <tissue evidence="3">Leaf</tissue>
    </source>
</reference>
<organism evidence="3 4">
    <name type="scientific">Lolium multiflorum</name>
    <name type="common">Italian ryegrass</name>
    <name type="synonym">Lolium perenne subsp. multiflorum</name>
    <dbReference type="NCBI Taxonomy" id="4521"/>
    <lineage>
        <taxon>Eukaryota</taxon>
        <taxon>Viridiplantae</taxon>
        <taxon>Streptophyta</taxon>
        <taxon>Embryophyta</taxon>
        <taxon>Tracheophyta</taxon>
        <taxon>Spermatophyta</taxon>
        <taxon>Magnoliopsida</taxon>
        <taxon>Liliopsida</taxon>
        <taxon>Poales</taxon>
        <taxon>Poaceae</taxon>
        <taxon>BOP clade</taxon>
        <taxon>Pooideae</taxon>
        <taxon>Poodae</taxon>
        <taxon>Poeae</taxon>
        <taxon>Poeae Chloroplast Group 2 (Poeae type)</taxon>
        <taxon>Loliodinae</taxon>
        <taxon>Loliinae</taxon>
        <taxon>Lolium</taxon>
    </lineage>
</organism>
<proteinExistence type="predicted"/>